<accession>A0ACC2UVL2</accession>
<organism evidence="1 2">
    <name type="scientific">Naganishia cerealis</name>
    <dbReference type="NCBI Taxonomy" id="610337"/>
    <lineage>
        <taxon>Eukaryota</taxon>
        <taxon>Fungi</taxon>
        <taxon>Dikarya</taxon>
        <taxon>Basidiomycota</taxon>
        <taxon>Agaricomycotina</taxon>
        <taxon>Tremellomycetes</taxon>
        <taxon>Filobasidiales</taxon>
        <taxon>Filobasidiaceae</taxon>
        <taxon>Naganishia</taxon>
    </lineage>
</organism>
<evidence type="ECO:0000313" key="2">
    <source>
        <dbReference type="Proteomes" id="UP001241377"/>
    </source>
</evidence>
<dbReference type="EMBL" id="JASBWR010000157">
    <property type="protein sequence ID" value="KAJ9090997.1"/>
    <property type="molecule type" value="Genomic_DNA"/>
</dbReference>
<name>A0ACC2UVL2_9TREE</name>
<dbReference type="Proteomes" id="UP001241377">
    <property type="component" value="Unassembled WGS sequence"/>
</dbReference>
<comment type="caution">
    <text evidence="1">The sequence shown here is derived from an EMBL/GenBank/DDBJ whole genome shotgun (WGS) entry which is preliminary data.</text>
</comment>
<proteinExistence type="predicted"/>
<reference evidence="1" key="1">
    <citation type="submission" date="2023-04" db="EMBL/GenBank/DDBJ databases">
        <title>Draft Genome sequencing of Naganishia species isolated from polar environments using Oxford Nanopore Technology.</title>
        <authorList>
            <person name="Leo P."/>
            <person name="Venkateswaran K."/>
        </authorList>
    </citation>
    <scope>NUCLEOTIDE SEQUENCE</scope>
    <source>
        <strain evidence="1">MNA-CCFEE 5261</strain>
    </source>
</reference>
<protein>
    <submittedName>
        <fullName evidence="1">Uncharacterized protein</fullName>
    </submittedName>
</protein>
<evidence type="ECO:0000313" key="1">
    <source>
        <dbReference type="EMBL" id="KAJ9090997.1"/>
    </source>
</evidence>
<gene>
    <name evidence="1" type="ORF">QFC19_009293</name>
</gene>
<sequence>MVSKTATTGIDNPLKEFTESEKQQIRTAENDYYFAVDSFKAAQARGEPKEKVDELRDLAREKEEVLKGLQDLCD</sequence>
<keyword evidence="2" id="KW-1185">Reference proteome</keyword>